<keyword evidence="5" id="KW-0378">Hydrolase</keyword>
<feature type="region of interest" description="Disordered" evidence="7">
    <location>
        <begin position="213"/>
        <end position="250"/>
    </location>
</feature>
<protein>
    <recommendedName>
        <fullName evidence="8">CCHC-type domain-containing protein</fullName>
    </recommendedName>
</protein>
<dbReference type="Gene3D" id="2.40.70.10">
    <property type="entry name" value="Acid Proteases"/>
    <property type="match status" value="1"/>
</dbReference>
<dbReference type="AlphaFoldDB" id="A0A7J6N9P7"/>
<feature type="region of interest" description="Disordered" evidence="7">
    <location>
        <begin position="604"/>
        <end position="627"/>
    </location>
</feature>
<evidence type="ECO:0000256" key="5">
    <source>
        <dbReference type="ARBA" id="ARBA00022801"/>
    </source>
</evidence>
<dbReference type="GO" id="GO:0004519">
    <property type="term" value="F:endonuclease activity"/>
    <property type="evidence" value="ECO:0007669"/>
    <property type="project" value="UniProtKB-KW"/>
</dbReference>
<dbReference type="PROSITE" id="PS50158">
    <property type="entry name" value="ZF_CCHC"/>
    <property type="match status" value="1"/>
</dbReference>
<dbReference type="PROSITE" id="PS00141">
    <property type="entry name" value="ASP_PROTEASE"/>
    <property type="match status" value="1"/>
</dbReference>
<organism evidence="9 10">
    <name type="scientific">Perkinsus olseni</name>
    <name type="common">Perkinsus atlanticus</name>
    <dbReference type="NCBI Taxonomy" id="32597"/>
    <lineage>
        <taxon>Eukaryota</taxon>
        <taxon>Sar</taxon>
        <taxon>Alveolata</taxon>
        <taxon>Perkinsozoa</taxon>
        <taxon>Perkinsea</taxon>
        <taxon>Perkinsida</taxon>
        <taxon>Perkinsidae</taxon>
        <taxon>Perkinsus</taxon>
    </lineage>
</organism>
<evidence type="ECO:0000256" key="3">
    <source>
        <dbReference type="ARBA" id="ARBA00022722"/>
    </source>
</evidence>
<evidence type="ECO:0000256" key="4">
    <source>
        <dbReference type="ARBA" id="ARBA00022759"/>
    </source>
</evidence>
<dbReference type="GO" id="GO:0003676">
    <property type="term" value="F:nucleic acid binding"/>
    <property type="evidence" value="ECO:0007669"/>
    <property type="project" value="InterPro"/>
</dbReference>
<dbReference type="InterPro" id="IPR018061">
    <property type="entry name" value="Retropepsins"/>
</dbReference>
<sequence>MRRVHRRRRNCDGCGSARCRDPITIKEFDSAQQTALKLKPEYRYRGNEDRRSGTMWLAEMERKTEGHPEVVQYLWLKQHTESDCWDTVVDRQATPYRCHNSYAKHLARVYKRVRRLYDTDEKLQRSLKSFEKCRQGKGSVYFFVKHLERLSSELYYLGSPILEYTLKWKLYMGLEDKELRGKLDDYVSDPKVSFKALKKRVLDRAQRMYQISKMLGDSEQSDRERPRYRSRSFSRVREGSANSVGTGEESDRESCYSERYILAIGRDTTGIKCYRCLKPGHSASTCLATEPADMEKRCIRCGSPSHTLDKCSVKVEKAICRKCKFPGHLAYTCRTNIRAGSNEAGTPTARGRTAPNAKVHMIGTSEGEGDKNGKSIEEVENYRVASTNAGHVPMVIGEVILEGKPVAALFDTGAEVSLVTISTLKEYVPRVMMESRHVPRVSVADGAAMEILGKVQLTVATASNAVKEWFIVTEDTMTVPVLLGCSTLAKLNTSIMLTPEGVKIQTGWSRPVKFEESRVKKRVRFDDKVVYLPSERFTSSPFSNKNLGVQYQVHKINRLLMESEEGTGMDKFVQLEDLLQPDSPWYMEDLREGLDCGERRVSSIDKFSGGEGEQPSDYDSIKGSQEDVKDGRYDEGLLSDEGFEEIVAQCVRRCQEVDYELSQFRLYLKGDIAKSQLGLKANILARLGRICYVDADGLLHRRPSSSEDSERRYGKGALYLGESGYSASVVRILSAIYHYTYGHLGAPKVYGKLKMKYWRKGFKRLVKKTIGSCVSCLKARATRKIDYVATHVQGLITSGLWQVVGADLAGPYGKGSSEDDDVDHYLLLVHDHDGYGKRPRRLESISTMGVAW</sequence>
<evidence type="ECO:0000256" key="2">
    <source>
        <dbReference type="ARBA" id="ARBA00022695"/>
    </source>
</evidence>
<accession>A0A7J6N9P7</accession>
<reference evidence="9 10" key="1">
    <citation type="submission" date="2020-04" db="EMBL/GenBank/DDBJ databases">
        <title>Perkinsus olseni comparative genomics.</title>
        <authorList>
            <person name="Bogema D.R."/>
        </authorList>
    </citation>
    <scope>NUCLEOTIDE SEQUENCE [LARGE SCALE GENOMIC DNA]</scope>
    <source>
        <strain evidence="9">00978-12</strain>
    </source>
</reference>
<keyword evidence="6" id="KW-0479">Metal-binding</keyword>
<dbReference type="InterPro" id="IPR001969">
    <property type="entry name" value="Aspartic_peptidase_AS"/>
</dbReference>
<keyword evidence="3" id="KW-0540">Nuclease</keyword>
<dbReference type="SUPFAM" id="SSF57756">
    <property type="entry name" value="Retrovirus zinc finger-like domains"/>
    <property type="match status" value="1"/>
</dbReference>
<dbReference type="CDD" id="cd00303">
    <property type="entry name" value="retropepsin_like"/>
    <property type="match status" value="1"/>
</dbReference>
<gene>
    <name evidence="9" type="ORF">FOZ60_013211</name>
</gene>
<dbReference type="OrthoDB" id="416987at2759"/>
<keyword evidence="6" id="KW-0863">Zinc-finger</keyword>
<dbReference type="InterPro" id="IPR041588">
    <property type="entry name" value="Integrase_H2C2"/>
</dbReference>
<keyword evidence="4" id="KW-0255">Endonuclease</keyword>
<dbReference type="InterPro" id="IPR001878">
    <property type="entry name" value="Znf_CCHC"/>
</dbReference>
<dbReference type="EMBL" id="JABANP010000590">
    <property type="protein sequence ID" value="KAF4680632.1"/>
    <property type="molecule type" value="Genomic_DNA"/>
</dbReference>
<dbReference type="InterPro" id="IPR021109">
    <property type="entry name" value="Peptidase_aspartic_dom_sf"/>
</dbReference>
<evidence type="ECO:0000256" key="6">
    <source>
        <dbReference type="PROSITE-ProRule" id="PRU00047"/>
    </source>
</evidence>
<comment type="caution">
    <text evidence="9">The sequence shown here is derived from an EMBL/GenBank/DDBJ whole genome shotgun (WGS) entry which is preliminary data.</text>
</comment>
<dbReference type="Proteomes" id="UP000541610">
    <property type="component" value="Unassembled WGS sequence"/>
</dbReference>
<evidence type="ECO:0000256" key="1">
    <source>
        <dbReference type="ARBA" id="ARBA00022679"/>
    </source>
</evidence>
<keyword evidence="1" id="KW-0808">Transferase</keyword>
<dbReference type="Pfam" id="PF00077">
    <property type="entry name" value="RVP"/>
    <property type="match status" value="1"/>
</dbReference>
<dbReference type="GO" id="GO:0004190">
    <property type="term" value="F:aspartic-type endopeptidase activity"/>
    <property type="evidence" value="ECO:0007669"/>
    <property type="project" value="InterPro"/>
</dbReference>
<evidence type="ECO:0000256" key="7">
    <source>
        <dbReference type="SAM" id="MobiDB-lite"/>
    </source>
</evidence>
<dbReference type="PANTHER" id="PTHR37984">
    <property type="entry name" value="PROTEIN CBG26694"/>
    <property type="match status" value="1"/>
</dbReference>
<dbReference type="GO" id="GO:0008270">
    <property type="term" value="F:zinc ion binding"/>
    <property type="evidence" value="ECO:0007669"/>
    <property type="project" value="UniProtKB-KW"/>
</dbReference>
<dbReference type="GO" id="GO:0006508">
    <property type="term" value="P:proteolysis"/>
    <property type="evidence" value="ECO:0007669"/>
    <property type="project" value="InterPro"/>
</dbReference>
<dbReference type="Gene3D" id="4.10.60.10">
    <property type="entry name" value="Zinc finger, CCHC-type"/>
    <property type="match status" value="1"/>
</dbReference>
<proteinExistence type="predicted"/>
<evidence type="ECO:0000313" key="10">
    <source>
        <dbReference type="Proteomes" id="UP000541610"/>
    </source>
</evidence>
<dbReference type="InterPro" id="IPR036875">
    <property type="entry name" value="Znf_CCHC_sf"/>
</dbReference>
<dbReference type="Pfam" id="PF17921">
    <property type="entry name" value="Integrase_H2C2"/>
    <property type="match status" value="1"/>
</dbReference>
<dbReference type="SUPFAM" id="SSF50630">
    <property type="entry name" value="Acid proteases"/>
    <property type="match status" value="1"/>
</dbReference>
<dbReference type="GO" id="GO:0016779">
    <property type="term" value="F:nucleotidyltransferase activity"/>
    <property type="evidence" value="ECO:0007669"/>
    <property type="project" value="UniProtKB-KW"/>
</dbReference>
<evidence type="ECO:0000259" key="8">
    <source>
        <dbReference type="PROSITE" id="PS50158"/>
    </source>
</evidence>
<dbReference type="PANTHER" id="PTHR37984:SF5">
    <property type="entry name" value="PROTEIN NYNRIN-LIKE"/>
    <property type="match status" value="1"/>
</dbReference>
<feature type="domain" description="CCHC-type" evidence="8">
    <location>
        <begin position="272"/>
        <end position="286"/>
    </location>
</feature>
<keyword evidence="6" id="KW-0862">Zinc</keyword>
<name>A0A7J6N9P7_PEROL</name>
<dbReference type="InterPro" id="IPR050951">
    <property type="entry name" value="Retrovirus_Pol_polyprotein"/>
</dbReference>
<dbReference type="SMART" id="SM00343">
    <property type="entry name" value="ZnF_C2HC"/>
    <property type="match status" value="3"/>
</dbReference>
<evidence type="ECO:0000313" key="9">
    <source>
        <dbReference type="EMBL" id="KAF4680632.1"/>
    </source>
</evidence>
<keyword evidence="2" id="KW-0548">Nucleotidyltransferase</keyword>